<keyword evidence="2" id="KW-0472">Membrane</keyword>
<evidence type="ECO:0000313" key="4">
    <source>
        <dbReference type="EMBL" id="PWW71951.1"/>
    </source>
</evidence>
<keyword evidence="2" id="KW-0812">Transmembrane</keyword>
<dbReference type="STRING" id="42249.A0A317SFM1"/>
<dbReference type="AlphaFoldDB" id="A0A317SFM1"/>
<reference evidence="4 5" key="1">
    <citation type="submission" date="2018-03" db="EMBL/GenBank/DDBJ databases">
        <title>Genomes of Pezizomycetes fungi and the evolution of truffles.</title>
        <authorList>
            <person name="Murat C."/>
            <person name="Payen T."/>
            <person name="Noel B."/>
            <person name="Kuo A."/>
            <person name="Martin F.M."/>
        </authorList>
    </citation>
    <scope>NUCLEOTIDE SEQUENCE [LARGE SCALE GENOMIC DNA]</scope>
    <source>
        <strain evidence="4">091103-1</strain>
    </source>
</reference>
<feature type="coiled-coil region" evidence="1">
    <location>
        <begin position="211"/>
        <end position="238"/>
    </location>
</feature>
<dbReference type="OrthoDB" id="194358at2759"/>
<comment type="caution">
    <text evidence="4">The sequence shown here is derived from an EMBL/GenBank/DDBJ whole genome shotgun (WGS) entry which is preliminary data.</text>
</comment>
<evidence type="ECO:0000256" key="1">
    <source>
        <dbReference type="SAM" id="Coils"/>
    </source>
</evidence>
<sequence>MLTRSYAPAPRARFEILLILILACHTEAASNGSLMSSSSDVWAALVANVGPLLVLVGEKHVKAYFKIMCHPSHHLLFASAPIGLVTAVTTLIRLDGGQLLKRLIGRQFETRAEVLADATSISGGEVGLELRNMGLEQTTQPTDEDLAMFWVHGRTKGFPEEVLKTFSDWTETLLFIRQVVTGPPSLYSDRRCSWEIMMSFKATGTCPQWVARKHAAESRNLQELLERCESKIAAAAKEISQSVATCTASAGVYARFTGVSLDITASINHDKGKLKVMRYATIAFCLMGNVGIIVASGLIGGTVAKSVLVSLGLAGSAYGCWLTARAVDLMSKEVIIDTSKLSATASGFFSHRTPGGAKLSNCPKQIALSSVRPRRWAMRDYMRGSSATIITALMVISYFTLYLGLRACDWWVSIAMLGNSAIAAVARSILVPRELYLIAAGPRSPNPMTCRIGCTTDREDLAHQSEGPGASPDARAGSVLYQGGRVLSEPLDAGVYEVIVCVYRYEGGPSRAYEKIQPYMWTAFTLAAEMSKRGILPLEMRGILPQRVGAGGRGTACIFSDIITRRGIWRQPLEVIVHPGGQSVPERILAVFWGWYWRAPAHQAQKVASIELPPDLVNRFIDLGDDEKRFDIPTDKLKTALGSFTTPREIVWMGAKLCYASFYYWEWNMFEAQREAWFASATDEYLRYTQISSLLDAIVEAGLTCPRAP</sequence>
<gene>
    <name evidence="4" type="ORF">C7212DRAFT_367021</name>
</gene>
<feature type="signal peptide" evidence="3">
    <location>
        <begin position="1"/>
        <end position="28"/>
    </location>
</feature>
<keyword evidence="5" id="KW-1185">Reference proteome</keyword>
<evidence type="ECO:0000313" key="5">
    <source>
        <dbReference type="Proteomes" id="UP000246991"/>
    </source>
</evidence>
<dbReference type="Proteomes" id="UP000246991">
    <property type="component" value="Unassembled WGS sequence"/>
</dbReference>
<keyword evidence="1" id="KW-0175">Coiled coil</keyword>
<proteinExistence type="predicted"/>
<evidence type="ECO:0000256" key="3">
    <source>
        <dbReference type="SAM" id="SignalP"/>
    </source>
</evidence>
<feature type="transmembrane region" description="Helical" evidence="2">
    <location>
        <begin position="279"/>
        <end position="300"/>
    </location>
</feature>
<keyword evidence="2" id="KW-1133">Transmembrane helix</keyword>
<protein>
    <submittedName>
        <fullName evidence="4">Uncharacterized protein</fullName>
    </submittedName>
</protein>
<accession>A0A317SFM1</accession>
<keyword evidence="3" id="KW-0732">Signal</keyword>
<name>A0A317SFM1_9PEZI</name>
<feature type="chain" id="PRO_5016362766" evidence="3">
    <location>
        <begin position="29"/>
        <end position="709"/>
    </location>
</feature>
<dbReference type="EMBL" id="PYWC01000127">
    <property type="protein sequence ID" value="PWW71951.1"/>
    <property type="molecule type" value="Genomic_DNA"/>
</dbReference>
<feature type="transmembrane region" description="Helical" evidence="2">
    <location>
        <begin position="384"/>
        <end position="404"/>
    </location>
</feature>
<evidence type="ECO:0000256" key="2">
    <source>
        <dbReference type="SAM" id="Phobius"/>
    </source>
</evidence>
<organism evidence="4 5">
    <name type="scientific">Tuber magnatum</name>
    <name type="common">white Piedmont truffle</name>
    <dbReference type="NCBI Taxonomy" id="42249"/>
    <lineage>
        <taxon>Eukaryota</taxon>
        <taxon>Fungi</taxon>
        <taxon>Dikarya</taxon>
        <taxon>Ascomycota</taxon>
        <taxon>Pezizomycotina</taxon>
        <taxon>Pezizomycetes</taxon>
        <taxon>Pezizales</taxon>
        <taxon>Tuberaceae</taxon>
        <taxon>Tuber</taxon>
    </lineage>
</organism>